<dbReference type="AlphaFoldDB" id="A0A917PIT6"/>
<name>A0A917PIT6_9DEIO</name>
<dbReference type="InterPro" id="IPR025196">
    <property type="entry name" value="DUF4126"/>
</dbReference>
<dbReference type="Pfam" id="PF13548">
    <property type="entry name" value="DUF4126"/>
    <property type="match status" value="1"/>
</dbReference>
<evidence type="ECO:0000313" key="4">
    <source>
        <dbReference type="Proteomes" id="UP000635726"/>
    </source>
</evidence>
<proteinExistence type="predicted"/>
<feature type="transmembrane region" description="Helical" evidence="1">
    <location>
        <begin position="86"/>
        <end position="105"/>
    </location>
</feature>
<organism evidence="3 4">
    <name type="scientific">Deinococcus aquiradiocola</name>
    <dbReference type="NCBI Taxonomy" id="393059"/>
    <lineage>
        <taxon>Bacteria</taxon>
        <taxon>Thermotogati</taxon>
        <taxon>Deinococcota</taxon>
        <taxon>Deinococci</taxon>
        <taxon>Deinococcales</taxon>
        <taxon>Deinococcaceae</taxon>
        <taxon>Deinococcus</taxon>
    </lineage>
</organism>
<protein>
    <recommendedName>
        <fullName evidence="2">DUF4126 domain-containing protein</fullName>
    </recommendedName>
</protein>
<feature type="transmembrane region" description="Helical" evidence="1">
    <location>
        <begin position="117"/>
        <end position="137"/>
    </location>
</feature>
<sequence>MVRGHGVPYAEGMESFLMPLLSGLGLSGAAGLNAYIPLLLVGLLERAGVTHLAQPFDLLANPWVLLGVAVLGALDFVGDKIPGVDHALHVFGGVVNAGAGALLFASQHGVAGHLDPALAAVLGLVVAGGVQATRTVLRPVSTGATAGLGNPVVSSVEDGSSLLLSVLAVFAPVVAVVLLVLLLVLAWRALASVRRRWA</sequence>
<feature type="transmembrane region" description="Helical" evidence="1">
    <location>
        <begin position="162"/>
        <end position="187"/>
    </location>
</feature>
<evidence type="ECO:0000256" key="1">
    <source>
        <dbReference type="SAM" id="Phobius"/>
    </source>
</evidence>
<evidence type="ECO:0000259" key="2">
    <source>
        <dbReference type="Pfam" id="PF13548"/>
    </source>
</evidence>
<dbReference type="EMBL" id="BMOE01000009">
    <property type="protein sequence ID" value="GGJ81102.1"/>
    <property type="molecule type" value="Genomic_DNA"/>
</dbReference>
<feature type="transmembrane region" description="Helical" evidence="1">
    <location>
        <begin position="56"/>
        <end position="74"/>
    </location>
</feature>
<dbReference type="Proteomes" id="UP000635726">
    <property type="component" value="Unassembled WGS sequence"/>
</dbReference>
<keyword evidence="4" id="KW-1185">Reference proteome</keyword>
<reference evidence="3" key="1">
    <citation type="journal article" date="2014" name="Int. J. Syst. Evol. Microbiol.">
        <title>Complete genome sequence of Corynebacterium casei LMG S-19264T (=DSM 44701T), isolated from a smear-ripened cheese.</title>
        <authorList>
            <consortium name="US DOE Joint Genome Institute (JGI-PGF)"/>
            <person name="Walter F."/>
            <person name="Albersmeier A."/>
            <person name="Kalinowski J."/>
            <person name="Ruckert C."/>
        </authorList>
    </citation>
    <scope>NUCLEOTIDE SEQUENCE</scope>
    <source>
        <strain evidence="3">JCM 14371</strain>
    </source>
</reference>
<keyword evidence="1" id="KW-0812">Transmembrane</keyword>
<feature type="transmembrane region" description="Helical" evidence="1">
    <location>
        <begin position="20"/>
        <end position="44"/>
    </location>
</feature>
<keyword evidence="1" id="KW-1133">Transmembrane helix</keyword>
<evidence type="ECO:0000313" key="3">
    <source>
        <dbReference type="EMBL" id="GGJ81102.1"/>
    </source>
</evidence>
<accession>A0A917PIT6</accession>
<reference evidence="3" key="2">
    <citation type="submission" date="2020-09" db="EMBL/GenBank/DDBJ databases">
        <authorList>
            <person name="Sun Q."/>
            <person name="Ohkuma M."/>
        </authorList>
    </citation>
    <scope>NUCLEOTIDE SEQUENCE</scope>
    <source>
        <strain evidence="3">JCM 14371</strain>
    </source>
</reference>
<keyword evidence="1" id="KW-0472">Membrane</keyword>
<gene>
    <name evidence="3" type="ORF">GCM10008939_26370</name>
</gene>
<comment type="caution">
    <text evidence="3">The sequence shown here is derived from an EMBL/GenBank/DDBJ whole genome shotgun (WGS) entry which is preliminary data.</text>
</comment>
<feature type="domain" description="DUF4126" evidence="2">
    <location>
        <begin position="20"/>
        <end position="190"/>
    </location>
</feature>